<evidence type="ECO:0000313" key="1">
    <source>
        <dbReference type="EMBL" id="KAK5843346.1"/>
    </source>
</evidence>
<organism evidence="1 2">
    <name type="scientific">Gossypium arboreum</name>
    <name type="common">Tree cotton</name>
    <name type="synonym">Gossypium nanking</name>
    <dbReference type="NCBI Taxonomy" id="29729"/>
    <lineage>
        <taxon>Eukaryota</taxon>
        <taxon>Viridiplantae</taxon>
        <taxon>Streptophyta</taxon>
        <taxon>Embryophyta</taxon>
        <taxon>Tracheophyta</taxon>
        <taxon>Spermatophyta</taxon>
        <taxon>Magnoliopsida</taxon>
        <taxon>eudicotyledons</taxon>
        <taxon>Gunneridae</taxon>
        <taxon>Pentapetalae</taxon>
        <taxon>rosids</taxon>
        <taxon>malvids</taxon>
        <taxon>Malvales</taxon>
        <taxon>Malvaceae</taxon>
        <taxon>Malvoideae</taxon>
        <taxon>Gossypium</taxon>
    </lineage>
</organism>
<proteinExistence type="predicted"/>
<gene>
    <name evidence="1" type="ORF">PVK06_005800</name>
</gene>
<evidence type="ECO:0000313" key="2">
    <source>
        <dbReference type="Proteomes" id="UP001358586"/>
    </source>
</evidence>
<dbReference type="InterPro" id="IPR052343">
    <property type="entry name" value="Retrotransposon-Effector_Assoc"/>
</dbReference>
<dbReference type="PANTHER" id="PTHR46890">
    <property type="entry name" value="NON-LTR RETROLELEMENT REVERSE TRANSCRIPTASE-LIKE PROTEIN-RELATED"/>
    <property type="match status" value="1"/>
</dbReference>
<reference evidence="1 2" key="1">
    <citation type="submission" date="2023-03" db="EMBL/GenBank/DDBJ databases">
        <title>WGS of Gossypium arboreum.</title>
        <authorList>
            <person name="Yu D."/>
        </authorList>
    </citation>
    <scope>NUCLEOTIDE SEQUENCE [LARGE SCALE GENOMIC DNA]</scope>
    <source>
        <tissue evidence="1">Leaf</tissue>
    </source>
</reference>
<name>A0ABR0QVH8_GOSAR</name>
<keyword evidence="2" id="KW-1185">Reference proteome</keyword>
<evidence type="ECO:0008006" key="3">
    <source>
        <dbReference type="Google" id="ProtNLM"/>
    </source>
</evidence>
<protein>
    <recommendedName>
        <fullName evidence="3">Reverse transcriptase domain-containing protein</fullName>
    </recommendedName>
</protein>
<dbReference type="PANTHER" id="PTHR46890:SF48">
    <property type="entry name" value="RNA-DIRECTED DNA POLYMERASE"/>
    <property type="match status" value="1"/>
</dbReference>
<dbReference type="Proteomes" id="UP001358586">
    <property type="component" value="Chromosome 2"/>
</dbReference>
<sequence length="113" mass="12606">MGFDMKWVDALMKCVSKVSYSVVINGHIREKIFPTRGLRQGDPLNPFLFLLCGEGLSSLLRLAMNSRLFKGVNVSRSEPQFERTRALPGVAEFGGQEEKGILSKLEGLTPKTY</sequence>
<comment type="caution">
    <text evidence="1">The sequence shown here is derived from an EMBL/GenBank/DDBJ whole genome shotgun (WGS) entry which is preliminary data.</text>
</comment>
<dbReference type="EMBL" id="JARKNE010000002">
    <property type="protein sequence ID" value="KAK5843346.1"/>
    <property type="molecule type" value="Genomic_DNA"/>
</dbReference>
<accession>A0ABR0QVH8</accession>